<proteinExistence type="predicted"/>
<organism evidence="1 2">
    <name type="scientific">Streptomyces prasinopilosus</name>
    <dbReference type="NCBI Taxonomy" id="67344"/>
    <lineage>
        <taxon>Bacteria</taxon>
        <taxon>Bacillati</taxon>
        <taxon>Actinomycetota</taxon>
        <taxon>Actinomycetes</taxon>
        <taxon>Kitasatosporales</taxon>
        <taxon>Streptomycetaceae</taxon>
        <taxon>Streptomyces</taxon>
    </lineage>
</organism>
<sequence>MYSVRLPVLRLVRENFHRGYRRIHGESLVLGVTVAAFTIWEVRIRRTPGARARPRSRTAAARFAARAKASTHTAP</sequence>
<reference evidence="2" key="1">
    <citation type="submission" date="2016-10" db="EMBL/GenBank/DDBJ databases">
        <authorList>
            <person name="Varghese N."/>
            <person name="Submissions S."/>
        </authorList>
    </citation>
    <scope>NUCLEOTIDE SEQUENCE [LARGE SCALE GENOMIC DNA]</scope>
    <source>
        <strain evidence="2">CGMCC 4.3504</strain>
    </source>
</reference>
<dbReference type="AlphaFoldDB" id="A0A1G6T4K7"/>
<dbReference type="Proteomes" id="UP000182100">
    <property type="component" value="Unassembled WGS sequence"/>
</dbReference>
<dbReference type="EMBL" id="FMZK01000006">
    <property type="protein sequence ID" value="SDD23883.1"/>
    <property type="molecule type" value="Genomic_DNA"/>
</dbReference>
<accession>A0A1G6T4K7</accession>
<evidence type="ECO:0000313" key="2">
    <source>
        <dbReference type="Proteomes" id="UP000182100"/>
    </source>
</evidence>
<evidence type="ECO:0000313" key="1">
    <source>
        <dbReference type="EMBL" id="SDD23883.1"/>
    </source>
</evidence>
<keyword evidence="2" id="KW-1185">Reference proteome</keyword>
<name>A0A1G6T4K7_9ACTN</name>
<protein>
    <submittedName>
        <fullName evidence="1">Uncharacterized protein</fullName>
    </submittedName>
</protein>
<gene>
    <name evidence="1" type="ORF">SAMN05216505_10632</name>
</gene>